<dbReference type="RefSeq" id="XP_014653633.1">
    <property type="nucleotide sequence ID" value="XM_014798147.1"/>
</dbReference>
<dbReference type="AlphaFoldDB" id="A0A081CNC2"/>
<evidence type="ECO:0000313" key="2">
    <source>
        <dbReference type="EMBL" id="GAK68168.1"/>
    </source>
</evidence>
<sequence>MIAIKRSVRSDSSGISRPNIFSLLPGFDAAHAFHAAEPCGGRPRASRNRERKSSASSSNERAAAEHRFASASARAASDPVPHIAPRRCANEQQQQRIDHRPLGVTSNCAFSLLSRP</sequence>
<name>A0A081CNC2_PSEA2</name>
<accession>A0A081CNC2</accession>
<organism evidence="2">
    <name type="scientific">Pseudozyma antarctica</name>
    <name type="common">Yeast</name>
    <name type="synonym">Candida antarctica</name>
    <dbReference type="NCBI Taxonomy" id="84753"/>
    <lineage>
        <taxon>Eukaryota</taxon>
        <taxon>Fungi</taxon>
        <taxon>Dikarya</taxon>
        <taxon>Basidiomycota</taxon>
        <taxon>Ustilaginomycotina</taxon>
        <taxon>Ustilaginomycetes</taxon>
        <taxon>Ustilaginales</taxon>
        <taxon>Ustilaginaceae</taxon>
        <taxon>Moesziomyces</taxon>
    </lineage>
</organism>
<evidence type="ECO:0000256" key="1">
    <source>
        <dbReference type="SAM" id="MobiDB-lite"/>
    </source>
</evidence>
<protein>
    <submittedName>
        <fullName evidence="2">Uncharacterized protein</fullName>
    </submittedName>
</protein>
<reference evidence="2" key="1">
    <citation type="submission" date="2014-07" db="EMBL/GenBank/DDBJ databases">
        <title>Draft genome sequence of the yeast Pseudozyma antarctica JCM 10317 known as a producer of lipase B which used in a wide range of industrial applications.</title>
        <authorList>
            <person name="Morita T."/>
            <person name="Saika A."/>
            <person name="Koike H."/>
        </authorList>
    </citation>
    <scope>NUCLEOTIDE SEQUENCE</scope>
    <source>
        <strain evidence="2">JCM 10317</strain>
    </source>
</reference>
<proteinExistence type="predicted"/>
<dbReference type="Proteomes" id="UP000053758">
    <property type="component" value="Unassembled WGS sequence"/>
</dbReference>
<keyword evidence="3" id="KW-1185">Reference proteome</keyword>
<evidence type="ECO:0000313" key="3">
    <source>
        <dbReference type="Proteomes" id="UP000053758"/>
    </source>
</evidence>
<gene>
    <name evidence="2" type="ORF">PAN0_046c6404</name>
</gene>
<dbReference type="EMBL" id="DF830113">
    <property type="protein sequence ID" value="GAK68168.1"/>
    <property type="molecule type" value="Genomic_DNA"/>
</dbReference>
<dbReference type="HOGENOM" id="CLU_2096568_0_0_1"/>
<dbReference type="GeneID" id="26307212"/>
<feature type="region of interest" description="Disordered" evidence="1">
    <location>
        <begin position="37"/>
        <end position="101"/>
    </location>
</feature>